<protein>
    <submittedName>
        <fullName evidence="3">Multidrug ABC transporter ATPase</fullName>
    </submittedName>
</protein>
<name>A0A1I7WSG9_HETBA</name>
<keyword evidence="2" id="KW-1185">Reference proteome</keyword>
<dbReference type="AlphaFoldDB" id="A0A1I7WSG9"/>
<sequence>MDENYKKEEQQLHLPNSPEDRVKLEMERRLEDEKEDDRPIVKGGDYDNKQS</sequence>
<accession>A0A1I7WSG9</accession>
<evidence type="ECO:0000313" key="3">
    <source>
        <dbReference type="WBParaSite" id="Hba_08036"/>
    </source>
</evidence>
<reference evidence="3" key="1">
    <citation type="submission" date="2016-11" db="UniProtKB">
        <authorList>
            <consortium name="WormBaseParasite"/>
        </authorList>
    </citation>
    <scope>IDENTIFICATION</scope>
</reference>
<feature type="compositionally biased region" description="Basic and acidic residues" evidence="1">
    <location>
        <begin position="18"/>
        <end position="51"/>
    </location>
</feature>
<proteinExistence type="predicted"/>
<feature type="region of interest" description="Disordered" evidence="1">
    <location>
        <begin position="1"/>
        <end position="51"/>
    </location>
</feature>
<dbReference type="Proteomes" id="UP000095283">
    <property type="component" value="Unplaced"/>
</dbReference>
<dbReference type="WBParaSite" id="Hba_08036">
    <property type="protein sequence ID" value="Hba_08036"/>
    <property type="gene ID" value="Hba_08036"/>
</dbReference>
<feature type="compositionally biased region" description="Basic and acidic residues" evidence="1">
    <location>
        <begin position="1"/>
        <end position="11"/>
    </location>
</feature>
<evidence type="ECO:0000256" key="1">
    <source>
        <dbReference type="SAM" id="MobiDB-lite"/>
    </source>
</evidence>
<organism evidence="2 3">
    <name type="scientific">Heterorhabditis bacteriophora</name>
    <name type="common">Entomopathogenic nematode worm</name>
    <dbReference type="NCBI Taxonomy" id="37862"/>
    <lineage>
        <taxon>Eukaryota</taxon>
        <taxon>Metazoa</taxon>
        <taxon>Ecdysozoa</taxon>
        <taxon>Nematoda</taxon>
        <taxon>Chromadorea</taxon>
        <taxon>Rhabditida</taxon>
        <taxon>Rhabditina</taxon>
        <taxon>Rhabditomorpha</taxon>
        <taxon>Strongyloidea</taxon>
        <taxon>Heterorhabditidae</taxon>
        <taxon>Heterorhabditis</taxon>
    </lineage>
</organism>
<evidence type="ECO:0000313" key="2">
    <source>
        <dbReference type="Proteomes" id="UP000095283"/>
    </source>
</evidence>